<dbReference type="AlphaFoldDB" id="A0A8J8STS5"/>
<name>A0A8J8STS5_HALGN</name>
<organism evidence="1 2">
    <name type="scientific">Halteria grandinella</name>
    <dbReference type="NCBI Taxonomy" id="5974"/>
    <lineage>
        <taxon>Eukaryota</taxon>
        <taxon>Sar</taxon>
        <taxon>Alveolata</taxon>
        <taxon>Ciliophora</taxon>
        <taxon>Intramacronucleata</taxon>
        <taxon>Spirotrichea</taxon>
        <taxon>Stichotrichia</taxon>
        <taxon>Sporadotrichida</taxon>
        <taxon>Halteriidae</taxon>
        <taxon>Halteria</taxon>
    </lineage>
</organism>
<dbReference type="Proteomes" id="UP000785679">
    <property type="component" value="Unassembled WGS sequence"/>
</dbReference>
<comment type="caution">
    <text evidence="1">The sequence shown here is derived from an EMBL/GenBank/DDBJ whole genome shotgun (WGS) entry which is preliminary data.</text>
</comment>
<accession>A0A8J8STS5</accession>
<dbReference type="EMBL" id="RRYP01038145">
    <property type="protein sequence ID" value="TNV67707.1"/>
    <property type="molecule type" value="Genomic_DNA"/>
</dbReference>
<sequence length="120" mass="13658">MHLLHTLSYQPCSSEIHQIGTQVVDLGEVGSHDLRGNLKRGQFQINQQLLNRQLPLRLVHEKMCMAGQKRLIQPNSFHAAGGQATNQILLDHNKQNYNWHNRNHCGGKQVLPRNIVLANK</sequence>
<reference evidence="1" key="1">
    <citation type="submission" date="2019-06" db="EMBL/GenBank/DDBJ databases">
        <authorList>
            <person name="Zheng W."/>
        </authorList>
    </citation>
    <scope>NUCLEOTIDE SEQUENCE</scope>
    <source>
        <strain evidence="1">QDHG01</strain>
    </source>
</reference>
<keyword evidence="2" id="KW-1185">Reference proteome</keyword>
<proteinExistence type="predicted"/>
<evidence type="ECO:0000313" key="2">
    <source>
        <dbReference type="Proteomes" id="UP000785679"/>
    </source>
</evidence>
<protein>
    <submittedName>
        <fullName evidence="1">Uncharacterized protein</fullName>
    </submittedName>
</protein>
<gene>
    <name evidence="1" type="ORF">FGO68_gene1875</name>
</gene>
<evidence type="ECO:0000313" key="1">
    <source>
        <dbReference type="EMBL" id="TNV67707.1"/>
    </source>
</evidence>